<dbReference type="InterPro" id="IPR012340">
    <property type="entry name" value="NA-bd_OB-fold"/>
</dbReference>
<organism evidence="3 4">
    <name type="scientific">Megaselia scalaris</name>
    <name type="common">Humpbacked fly</name>
    <name type="synonym">Phora scalaris</name>
    <dbReference type="NCBI Taxonomy" id="36166"/>
    <lineage>
        <taxon>Eukaryota</taxon>
        <taxon>Metazoa</taxon>
        <taxon>Ecdysozoa</taxon>
        <taxon>Arthropoda</taxon>
        <taxon>Hexapoda</taxon>
        <taxon>Insecta</taxon>
        <taxon>Pterygota</taxon>
        <taxon>Neoptera</taxon>
        <taxon>Endopterygota</taxon>
        <taxon>Diptera</taxon>
        <taxon>Brachycera</taxon>
        <taxon>Muscomorpha</taxon>
        <taxon>Platypezoidea</taxon>
        <taxon>Phoridae</taxon>
        <taxon>Megaseliini</taxon>
        <taxon>Megaselia</taxon>
    </lineage>
</organism>
<name>T1GV91_MEGSC</name>
<evidence type="ECO:0000313" key="3">
    <source>
        <dbReference type="EnsemblMetazoa" id="MESCA007681-PA"/>
    </source>
</evidence>
<dbReference type="STRING" id="36166.T1GV91"/>
<sequence length="84" mass="9106">MSSHEITPEKRPPPSPIPSNLQLPSPIITKRTRTASTSARAMENPIEKGLVKSFSRSKGHGFITPHGGGDDLFVIFQSKLQGVL</sequence>
<dbReference type="GO" id="GO:0043488">
    <property type="term" value="P:regulation of mRNA stability"/>
    <property type="evidence" value="ECO:0007669"/>
    <property type="project" value="TreeGrafter"/>
</dbReference>
<feature type="region of interest" description="Disordered" evidence="1">
    <location>
        <begin position="1"/>
        <end position="29"/>
    </location>
</feature>
<accession>T1GV91</accession>
<dbReference type="GO" id="GO:0005737">
    <property type="term" value="C:cytoplasm"/>
    <property type="evidence" value="ECO:0007669"/>
    <property type="project" value="TreeGrafter"/>
</dbReference>
<protein>
    <recommendedName>
        <fullName evidence="2">CSD domain-containing protein</fullName>
    </recommendedName>
</protein>
<evidence type="ECO:0000256" key="1">
    <source>
        <dbReference type="SAM" id="MobiDB-lite"/>
    </source>
</evidence>
<dbReference type="HOGENOM" id="CLU_2530054_0_0_1"/>
<feature type="compositionally biased region" description="Basic and acidic residues" evidence="1">
    <location>
        <begin position="1"/>
        <end position="12"/>
    </location>
</feature>
<dbReference type="EnsemblMetazoa" id="MESCA007681-RA">
    <property type="protein sequence ID" value="MESCA007681-PA"/>
    <property type="gene ID" value="MESCA007681"/>
</dbReference>
<feature type="compositionally biased region" description="Low complexity" evidence="1">
    <location>
        <begin position="18"/>
        <end position="29"/>
    </location>
</feature>
<dbReference type="GO" id="GO:0003730">
    <property type="term" value="F:mRNA 3'-UTR binding"/>
    <property type="evidence" value="ECO:0007669"/>
    <property type="project" value="TreeGrafter"/>
</dbReference>
<dbReference type="PANTHER" id="PTHR12962:SF1">
    <property type="entry name" value="COLD SHOCK DOMAIN-CONTAINING PROTEIN CG9705"/>
    <property type="match status" value="1"/>
</dbReference>
<reference evidence="3" key="2">
    <citation type="submission" date="2015-06" db="UniProtKB">
        <authorList>
            <consortium name="EnsemblMetazoa"/>
        </authorList>
    </citation>
    <scope>IDENTIFICATION</scope>
</reference>
<dbReference type="SUPFAM" id="SSF50249">
    <property type="entry name" value="Nucleic acid-binding proteins"/>
    <property type="match status" value="1"/>
</dbReference>
<evidence type="ECO:0000259" key="2">
    <source>
        <dbReference type="PROSITE" id="PS51857"/>
    </source>
</evidence>
<keyword evidence="4" id="KW-1185">Reference proteome</keyword>
<dbReference type="AlphaFoldDB" id="T1GV91"/>
<feature type="domain" description="CSD" evidence="2">
    <location>
        <begin position="46"/>
        <end position="84"/>
    </location>
</feature>
<evidence type="ECO:0000313" key="4">
    <source>
        <dbReference type="Proteomes" id="UP000015102"/>
    </source>
</evidence>
<dbReference type="Pfam" id="PF00313">
    <property type="entry name" value="CSD"/>
    <property type="match status" value="1"/>
</dbReference>
<dbReference type="PROSITE" id="PS51857">
    <property type="entry name" value="CSD_2"/>
    <property type="match status" value="1"/>
</dbReference>
<proteinExistence type="predicted"/>
<dbReference type="Proteomes" id="UP000015102">
    <property type="component" value="Unassembled WGS sequence"/>
</dbReference>
<dbReference type="EMBL" id="CAQQ02163908">
    <property type="status" value="NOT_ANNOTATED_CDS"/>
    <property type="molecule type" value="Genomic_DNA"/>
</dbReference>
<dbReference type="InterPro" id="IPR052069">
    <property type="entry name" value="Ca-reg_mRNA-binding_domain"/>
</dbReference>
<dbReference type="InterPro" id="IPR002059">
    <property type="entry name" value="CSP_DNA-bd"/>
</dbReference>
<dbReference type="PANTHER" id="PTHR12962">
    <property type="entry name" value="CALCIUM-REGULATED HEAT STABLE PROTEIN CRHSP-24-RELATED"/>
    <property type="match status" value="1"/>
</dbReference>
<reference evidence="4" key="1">
    <citation type="submission" date="2013-02" db="EMBL/GenBank/DDBJ databases">
        <authorList>
            <person name="Hughes D."/>
        </authorList>
    </citation>
    <scope>NUCLEOTIDE SEQUENCE</scope>
    <source>
        <strain>Durham</strain>
        <strain evidence="4">NC isolate 2 -- Noor lab</strain>
    </source>
</reference>
<dbReference type="Gene3D" id="2.40.50.140">
    <property type="entry name" value="Nucleic acid-binding proteins"/>
    <property type="match status" value="1"/>
</dbReference>